<comment type="caution">
    <text evidence="3">The sequence shown here is derived from an EMBL/GenBank/DDBJ whole genome shotgun (WGS) entry which is preliminary data.</text>
</comment>
<dbReference type="Pfam" id="PF00419">
    <property type="entry name" value="Fimbrial"/>
    <property type="match status" value="1"/>
</dbReference>
<sequence>MKKTLPLLALLCISHTCWSAAPTVAVNYSGVLVAEPCVIPPGKENIELDFGTVIDKYLYLNQRTPGKTFSLQLAECDLSLGETVSVSFSGTESVALPGLLAINSGGASGIAIGLENTAGELLPLNQPAGKQRLQAGNNIITLRAYVRGEPEAIKNSAIGRGAFSAVTTFLLHYD</sequence>
<gene>
    <name evidence="3" type="ORF">JEQ07_24935</name>
</gene>
<keyword evidence="1" id="KW-0732">Signal</keyword>
<dbReference type="InterPro" id="IPR000259">
    <property type="entry name" value="Adhesion_dom_fimbrial"/>
</dbReference>
<evidence type="ECO:0000256" key="1">
    <source>
        <dbReference type="SAM" id="SignalP"/>
    </source>
</evidence>
<dbReference type="RefSeq" id="WP_198642738.1">
    <property type="nucleotide sequence ID" value="NZ_JAEHSL010000051.1"/>
</dbReference>
<feature type="chain" id="PRO_5045598024" evidence="1">
    <location>
        <begin position="21"/>
        <end position="174"/>
    </location>
</feature>
<proteinExistence type="predicted"/>
<evidence type="ECO:0000313" key="4">
    <source>
        <dbReference type="Proteomes" id="UP000639004"/>
    </source>
</evidence>
<dbReference type="PANTHER" id="PTHR33420:SF26">
    <property type="entry name" value="FIMBRIAL SUBUNIT"/>
    <property type="match status" value="1"/>
</dbReference>
<name>A0ABS0TZU5_SERPR</name>
<keyword evidence="4" id="KW-1185">Reference proteome</keyword>
<dbReference type="PANTHER" id="PTHR33420">
    <property type="entry name" value="FIMBRIAL SUBUNIT ELFA-RELATED"/>
    <property type="match status" value="1"/>
</dbReference>
<organism evidence="3 4">
    <name type="scientific">Serratia proteamaculans</name>
    <dbReference type="NCBI Taxonomy" id="28151"/>
    <lineage>
        <taxon>Bacteria</taxon>
        <taxon>Pseudomonadati</taxon>
        <taxon>Pseudomonadota</taxon>
        <taxon>Gammaproteobacteria</taxon>
        <taxon>Enterobacterales</taxon>
        <taxon>Yersiniaceae</taxon>
        <taxon>Serratia</taxon>
    </lineage>
</organism>
<protein>
    <submittedName>
        <fullName evidence="3">Type 1 fimbrial protein</fullName>
    </submittedName>
</protein>
<dbReference type="Proteomes" id="UP000639004">
    <property type="component" value="Unassembled WGS sequence"/>
</dbReference>
<dbReference type="InterPro" id="IPR036937">
    <property type="entry name" value="Adhesion_dom_fimbrial_sf"/>
</dbReference>
<reference evidence="3 4" key="1">
    <citation type="submission" date="2020-12" db="EMBL/GenBank/DDBJ databases">
        <title>Enhanced detection system for hospital associated transmission using whole genome sequencing surveillance.</title>
        <authorList>
            <person name="Harrison L.H."/>
            <person name="Van Tyne D."/>
            <person name="Marsh J.W."/>
            <person name="Griffith M.P."/>
            <person name="Snyder D.J."/>
            <person name="Cooper V.S."/>
            <person name="Mustapha M."/>
        </authorList>
    </citation>
    <scope>NUCLEOTIDE SEQUENCE [LARGE SCALE GENOMIC DNA]</scope>
    <source>
        <strain evidence="3 4">SER00238</strain>
    </source>
</reference>
<dbReference type="EMBL" id="JAEHSL010000051">
    <property type="protein sequence ID" value="MBI6183627.1"/>
    <property type="molecule type" value="Genomic_DNA"/>
</dbReference>
<accession>A0ABS0TZU5</accession>
<evidence type="ECO:0000259" key="2">
    <source>
        <dbReference type="Pfam" id="PF00419"/>
    </source>
</evidence>
<feature type="signal peptide" evidence="1">
    <location>
        <begin position="1"/>
        <end position="20"/>
    </location>
</feature>
<feature type="domain" description="Fimbrial-type adhesion" evidence="2">
    <location>
        <begin position="27"/>
        <end position="174"/>
    </location>
</feature>
<dbReference type="Gene3D" id="2.60.40.1090">
    <property type="entry name" value="Fimbrial-type adhesion domain"/>
    <property type="match status" value="1"/>
</dbReference>
<evidence type="ECO:0000313" key="3">
    <source>
        <dbReference type="EMBL" id="MBI6183627.1"/>
    </source>
</evidence>
<dbReference type="SUPFAM" id="SSF49401">
    <property type="entry name" value="Bacterial adhesins"/>
    <property type="match status" value="1"/>
</dbReference>
<dbReference type="InterPro" id="IPR050263">
    <property type="entry name" value="Bact_Fimbrial_Adh_Pro"/>
</dbReference>
<dbReference type="InterPro" id="IPR008966">
    <property type="entry name" value="Adhesion_dom_sf"/>
</dbReference>